<organism evidence="2 3">
    <name type="scientific">Favolaschia claudopus</name>
    <dbReference type="NCBI Taxonomy" id="2862362"/>
    <lineage>
        <taxon>Eukaryota</taxon>
        <taxon>Fungi</taxon>
        <taxon>Dikarya</taxon>
        <taxon>Basidiomycota</taxon>
        <taxon>Agaricomycotina</taxon>
        <taxon>Agaricomycetes</taxon>
        <taxon>Agaricomycetidae</taxon>
        <taxon>Agaricales</taxon>
        <taxon>Marasmiineae</taxon>
        <taxon>Mycenaceae</taxon>
        <taxon>Favolaschia</taxon>
    </lineage>
</organism>
<dbReference type="Proteomes" id="UP001362999">
    <property type="component" value="Unassembled WGS sequence"/>
</dbReference>
<gene>
    <name evidence="2" type="ORF">R3P38DRAFT_3298121</name>
</gene>
<proteinExistence type="predicted"/>
<keyword evidence="3" id="KW-1185">Reference proteome</keyword>
<comment type="caution">
    <text evidence="2">The sequence shown here is derived from an EMBL/GenBank/DDBJ whole genome shotgun (WGS) entry which is preliminary data.</text>
</comment>
<dbReference type="EMBL" id="JAWWNJ010000216">
    <property type="protein sequence ID" value="KAK6971276.1"/>
    <property type="molecule type" value="Genomic_DNA"/>
</dbReference>
<evidence type="ECO:0000256" key="1">
    <source>
        <dbReference type="SAM" id="MobiDB-lite"/>
    </source>
</evidence>
<accession>A0AAV9Z3T5</accession>
<reference evidence="2 3" key="1">
    <citation type="journal article" date="2024" name="J Genomics">
        <title>Draft genome sequencing and assembly of Favolaschia claudopus CIRM-BRFM 2984 isolated from oak limbs.</title>
        <authorList>
            <person name="Navarro D."/>
            <person name="Drula E."/>
            <person name="Chaduli D."/>
            <person name="Cazenave R."/>
            <person name="Ahrendt S."/>
            <person name="Wang J."/>
            <person name="Lipzen A."/>
            <person name="Daum C."/>
            <person name="Barry K."/>
            <person name="Grigoriev I.V."/>
            <person name="Favel A."/>
            <person name="Rosso M.N."/>
            <person name="Martin F."/>
        </authorList>
    </citation>
    <scope>NUCLEOTIDE SEQUENCE [LARGE SCALE GENOMIC DNA]</scope>
    <source>
        <strain evidence="2 3">CIRM-BRFM 2984</strain>
    </source>
</reference>
<sequence length="240" mass="25918">MVAWTDLPQYKNPACKFAGSCRKFYPATPLLRPWVSTISTDVFGIQHFDSDSSAQPSTGKAAFADLANARKGRQMGKIQFTNNFLTHRVPFMLSPGRSLHLGQKSASNPPVAAPKKIRHATGPLFLPGPQNRRPTNSSYSGSDLGFGFDRTLGLDFGDKSDRVTSNDHQSPFVTRVGDSGGFPRFGGIPAVPPLIPAPIVPASSRNNESMGCREPQLSSSPQRDSALGLIARFNTSTGEW</sequence>
<dbReference type="AlphaFoldDB" id="A0AAV9Z3T5"/>
<feature type="region of interest" description="Disordered" evidence="1">
    <location>
        <begin position="121"/>
        <end position="142"/>
    </location>
</feature>
<evidence type="ECO:0000313" key="2">
    <source>
        <dbReference type="EMBL" id="KAK6971276.1"/>
    </source>
</evidence>
<feature type="compositionally biased region" description="Polar residues" evidence="1">
    <location>
        <begin position="132"/>
        <end position="141"/>
    </location>
</feature>
<evidence type="ECO:0000313" key="3">
    <source>
        <dbReference type="Proteomes" id="UP001362999"/>
    </source>
</evidence>
<protein>
    <submittedName>
        <fullName evidence="2">Uncharacterized protein</fullName>
    </submittedName>
</protein>
<name>A0AAV9Z3T5_9AGAR</name>